<protein>
    <submittedName>
        <fullName evidence="2">Uncharacterized protein</fullName>
    </submittedName>
</protein>
<dbReference type="EMBL" id="WHOD01000009">
    <property type="protein sequence ID" value="NOU92071.1"/>
    <property type="molecule type" value="Genomic_DNA"/>
</dbReference>
<gene>
    <name evidence="2" type="ORF">GC093_02320</name>
</gene>
<feature type="transmembrane region" description="Helical" evidence="1">
    <location>
        <begin position="89"/>
        <end position="109"/>
    </location>
</feature>
<evidence type="ECO:0000256" key="1">
    <source>
        <dbReference type="SAM" id="Phobius"/>
    </source>
</evidence>
<organism evidence="2 3">
    <name type="scientific">Paenibacillus foliorum</name>
    <dbReference type="NCBI Taxonomy" id="2654974"/>
    <lineage>
        <taxon>Bacteria</taxon>
        <taxon>Bacillati</taxon>
        <taxon>Bacillota</taxon>
        <taxon>Bacilli</taxon>
        <taxon>Bacillales</taxon>
        <taxon>Paenibacillaceae</taxon>
        <taxon>Paenibacillus</taxon>
    </lineage>
</organism>
<evidence type="ECO:0000313" key="2">
    <source>
        <dbReference type="EMBL" id="NOU92071.1"/>
    </source>
</evidence>
<keyword evidence="1" id="KW-0472">Membrane</keyword>
<accession>A0A972GWY6</accession>
<keyword evidence="1" id="KW-1133">Transmembrane helix</keyword>
<dbReference type="RefSeq" id="WP_171650246.1">
    <property type="nucleotide sequence ID" value="NZ_WHOD01000009.1"/>
</dbReference>
<reference evidence="2" key="1">
    <citation type="submission" date="2019-10" db="EMBL/GenBank/DDBJ databases">
        <title>Description of Paenibacillus glebae sp. nov.</title>
        <authorList>
            <person name="Carlier A."/>
            <person name="Qi S."/>
        </authorList>
    </citation>
    <scope>NUCLEOTIDE SEQUENCE</scope>
    <source>
        <strain evidence="2">LMG 31456</strain>
    </source>
</reference>
<proteinExistence type="predicted"/>
<comment type="caution">
    <text evidence="2">The sequence shown here is derived from an EMBL/GenBank/DDBJ whole genome shotgun (WGS) entry which is preliminary data.</text>
</comment>
<keyword evidence="1" id="KW-0812">Transmembrane</keyword>
<name>A0A972GWY6_9BACL</name>
<keyword evidence="3" id="KW-1185">Reference proteome</keyword>
<feature type="transmembrane region" description="Helical" evidence="1">
    <location>
        <begin position="47"/>
        <end position="69"/>
    </location>
</feature>
<evidence type="ECO:0000313" key="3">
    <source>
        <dbReference type="Proteomes" id="UP000641588"/>
    </source>
</evidence>
<dbReference type="AlphaFoldDB" id="A0A972GWY6"/>
<feature type="transmembrane region" description="Helical" evidence="1">
    <location>
        <begin position="6"/>
        <end position="26"/>
    </location>
</feature>
<dbReference type="Proteomes" id="UP000641588">
    <property type="component" value="Unassembled WGS sequence"/>
</dbReference>
<sequence length="113" mass="12736">MERLLVKAGIYGFIVGLFLAILFCADTVTTQPGRGLFSSEALPMREYILSLLRFAIKLSLGTVVAVWVYERFLRTPDDEPEPSFWLGFFKAFFIVFALIIVAALLFSAIGQHR</sequence>